<dbReference type="Proteomes" id="UP000326671">
    <property type="component" value="Unassembled WGS sequence"/>
</dbReference>
<dbReference type="PANTHER" id="PTHR21240:SF28">
    <property type="entry name" value="ISO-OROTATE DECARBOXYLASE (EUROFUNG)"/>
    <property type="match status" value="1"/>
</dbReference>
<sequence>METILKENEVPKKNVKGLIDCDVHPYLDDFNELIPYLEEGIQRHMNIGKFEKSMLEDMNAGSFTFPKARYANPNHVLRLDAITPEGGVPGSDPVFAVKDLLDRHNHTFGILNIGHGTMAGYHNVEIAAGYTSGSNDWLYDRWVESDPRFKMTMSVTPLAPDLAIQEIRRIGHKPGIAGINLQCINIPLGKRHFWPLYEVAQEYNLPIVLHPDCEGTAEYAPPGAVGPASTYAEWHTTLSLIAQRQIMSLVCEGVFEKFPNLKFNFIEYGFSWLPSVMWRLDKNWKALRSEIPWVKELPSEYIRRNVRLGTQPIEESFRPKDIVELIKMVKAEDMLLFASDYPHWDGDESDKAFLHFPDDLKNKIFYENAKKSYRL</sequence>
<accession>A0A5J5HBP3</accession>
<feature type="domain" description="Amidohydrolase-related" evidence="2">
    <location>
        <begin position="19"/>
        <end position="375"/>
    </location>
</feature>
<comment type="caution">
    <text evidence="3">The sequence shown here is derived from an EMBL/GenBank/DDBJ whole genome shotgun (WGS) entry which is preliminary data.</text>
</comment>
<keyword evidence="3" id="KW-0378">Hydrolase</keyword>
<reference evidence="3 4" key="1">
    <citation type="submission" date="2019-09" db="EMBL/GenBank/DDBJ databases">
        <title>Whole genome sequences of isolates from the Mars Exploration Rovers.</title>
        <authorList>
            <person name="Seuylemezian A."/>
            <person name="Vaishampayan P."/>
        </authorList>
    </citation>
    <scope>NUCLEOTIDE SEQUENCE [LARGE SCALE GENOMIC DNA]</scope>
    <source>
        <strain evidence="3 4">MER_TA_151</strain>
    </source>
</reference>
<proteinExistence type="predicted"/>
<dbReference type="InterPro" id="IPR032465">
    <property type="entry name" value="ACMSD"/>
</dbReference>
<dbReference type="AlphaFoldDB" id="A0A5J5HBP3"/>
<gene>
    <name evidence="3" type="ORF">F4V44_21215</name>
</gene>
<evidence type="ECO:0000256" key="1">
    <source>
        <dbReference type="ARBA" id="ARBA00023239"/>
    </source>
</evidence>
<dbReference type="PANTHER" id="PTHR21240">
    <property type="entry name" value="2-AMINO-3-CARBOXYLMUCONATE-6-SEMIALDEHYDE DECARBOXYLASE"/>
    <property type="match status" value="1"/>
</dbReference>
<evidence type="ECO:0000313" key="3">
    <source>
        <dbReference type="EMBL" id="KAA9016992.1"/>
    </source>
</evidence>
<dbReference type="SUPFAM" id="SSF51556">
    <property type="entry name" value="Metallo-dependent hydrolases"/>
    <property type="match status" value="1"/>
</dbReference>
<dbReference type="GO" id="GO:0016831">
    <property type="term" value="F:carboxy-lyase activity"/>
    <property type="evidence" value="ECO:0007669"/>
    <property type="project" value="InterPro"/>
</dbReference>
<keyword evidence="4" id="KW-1185">Reference proteome</keyword>
<name>A0A5J5HBP3_9BACI</name>
<keyword evidence="1" id="KW-0456">Lyase</keyword>
<dbReference type="EMBL" id="VYKL01000037">
    <property type="protein sequence ID" value="KAA9016992.1"/>
    <property type="molecule type" value="Genomic_DNA"/>
</dbReference>
<dbReference type="GO" id="GO:0005737">
    <property type="term" value="C:cytoplasm"/>
    <property type="evidence" value="ECO:0007669"/>
    <property type="project" value="TreeGrafter"/>
</dbReference>
<organism evidence="3 4">
    <name type="scientific">Niallia endozanthoxylica</name>
    <dbReference type="NCBI Taxonomy" id="2036016"/>
    <lineage>
        <taxon>Bacteria</taxon>
        <taxon>Bacillati</taxon>
        <taxon>Bacillota</taxon>
        <taxon>Bacilli</taxon>
        <taxon>Bacillales</taxon>
        <taxon>Bacillaceae</taxon>
        <taxon>Niallia</taxon>
    </lineage>
</organism>
<dbReference type="InterPro" id="IPR032466">
    <property type="entry name" value="Metal_Hydrolase"/>
</dbReference>
<evidence type="ECO:0000313" key="4">
    <source>
        <dbReference type="Proteomes" id="UP000326671"/>
    </source>
</evidence>
<dbReference type="GO" id="GO:0019748">
    <property type="term" value="P:secondary metabolic process"/>
    <property type="evidence" value="ECO:0007669"/>
    <property type="project" value="TreeGrafter"/>
</dbReference>
<dbReference type="OrthoDB" id="9777673at2"/>
<protein>
    <submittedName>
        <fullName evidence="3">Amidohydrolase</fullName>
    </submittedName>
</protein>
<dbReference type="InterPro" id="IPR006680">
    <property type="entry name" value="Amidohydro-rel"/>
</dbReference>
<dbReference type="RefSeq" id="WP_150442006.1">
    <property type="nucleotide sequence ID" value="NZ_VYKL01000037.1"/>
</dbReference>
<evidence type="ECO:0000259" key="2">
    <source>
        <dbReference type="Pfam" id="PF04909"/>
    </source>
</evidence>
<dbReference type="GO" id="GO:0016787">
    <property type="term" value="F:hydrolase activity"/>
    <property type="evidence" value="ECO:0007669"/>
    <property type="project" value="UniProtKB-KW"/>
</dbReference>
<dbReference type="Gene3D" id="3.20.20.140">
    <property type="entry name" value="Metal-dependent hydrolases"/>
    <property type="match status" value="1"/>
</dbReference>
<dbReference type="Pfam" id="PF04909">
    <property type="entry name" value="Amidohydro_2"/>
    <property type="match status" value="1"/>
</dbReference>